<keyword evidence="3 10" id="KW-0489">Methyltransferase</keyword>
<dbReference type="SUPFAM" id="SSF53790">
    <property type="entry name" value="Tetrapyrrole methylase"/>
    <property type="match status" value="1"/>
</dbReference>
<reference evidence="10 11" key="1">
    <citation type="journal article" date="2018" name="Sci. Rep.">
        <title>A novel species of the marine cyanobacterium Acaryochloris with a unique pigment content and lifestyle.</title>
        <authorList>
            <person name="Partensky F."/>
            <person name="Six C."/>
            <person name="Ratin M."/>
            <person name="Garczarek L."/>
            <person name="Vaulot D."/>
            <person name="Probert I."/>
            <person name="Calteau A."/>
            <person name="Gourvil P."/>
            <person name="Marie D."/>
            <person name="Grebert T."/>
            <person name="Bouchier C."/>
            <person name="Le Panse S."/>
            <person name="Gachenot M."/>
            <person name="Rodriguez F."/>
            <person name="Garrido J.L."/>
        </authorList>
    </citation>
    <scope>NUCLEOTIDE SEQUENCE [LARGE SCALE GENOMIC DNA]</scope>
    <source>
        <strain evidence="10 11">RCC1774</strain>
    </source>
</reference>
<evidence type="ECO:0000259" key="8">
    <source>
        <dbReference type="Pfam" id="PF11760"/>
    </source>
</evidence>
<feature type="domain" description="Cobalamin synthesis G N-terminal" evidence="8">
    <location>
        <begin position="58"/>
        <end position="137"/>
    </location>
</feature>
<dbReference type="InterPro" id="IPR035996">
    <property type="entry name" value="4pyrrol_Methylase_sf"/>
</dbReference>
<dbReference type="Proteomes" id="UP000248857">
    <property type="component" value="Unassembled WGS sequence"/>
</dbReference>
<comment type="pathway">
    <text evidence="1">Cofactor biosynthesis; adenosylcobalamin biosynthesis.</text>
</comment>
<sequence length="626" mass="67253">MSQSLFEPFQPLVAIATTPQAATTLQPICQLTGAILWVPETLADQANVQVYSGSLRDHLATLWPQHRGFIFGLATGAVVRLIAPLLEHKSQDPAVLVVEEQGQSVISLCSGHLGHADQLTRLIASQIGATSIITGTSTRSQLPSLDLLGQPFGWQRGAGDWNQVSGAIARQQSVAVVQESGSKLWQAHLPAEHPFVFADPPGDAPQVCITHRAAASDLPIVRWHPRVLWVGIGCERGTSRALIEQGIEQVFREFGLAMDAIASITTLDLKADEAGLLELCQDRNWPLQCFAPEVLRGVEVPTPSEIVAAEVGTPSVAEAAALYAAQVQAGSLEAESLKAEPATLIVPKQIIRNAEEAGAATVAIALSPLEFTGRQGRLYLVGTGPGSLDQMTPAAQTAIVQADAVIGYSLYMDLVQSRLRPGQMIETYPITQERQRAQRAIALANWGLTVAMISSGDAGIYGMAGLVLEELELQNWDGRAPAVEIFPGVSALQAAASRVGTPLMHDFCAISLSDRLTPWEVIEKRLQAAAAADFVTALYNPRSQLRVEQLTIAQTIMLEHRDPNTPVAVVRSAYREDEATQLTTLGQLHTVTVDMLTTVLIGNGSTHTYQNWMITPRGYLNSPQAS</sequence>
<dbReference type="InterPro" id="IPR036518">
    <property type="entry name" value="CobE/GbiG_C_sf"/>
</dbReference>
<dbReference type="InterPro" id="IPR051810">
    <property type="entry name" value="Precorrin_MeTrfase"/>
</dbReference>
<protein>
    <submittedName>
        <fullName evidence="10">Cobalt-factor III methyltransferase</fullName>
        <ecNumber evidence="10">2.1.1.272</ecNumber>
    </submittedName>
</protein>
<dbReference type="EC" id="2.1.1.272" evidence="10"/>
<accession>A0A2W1JUI0</accession>
<dbReference type="InterPro" id="IPR021744">
    <property type="entry name" value="CbiG_N"/>
</dbReference>
<evidence type="ECO:0000256" key="3">
    <source>
        <dbReference type="ARBA" id="ARBA00022603"/>
    </source>
</evidence>
<evidence type="ECO:0000256" key="1">
    <source>
        <dbReference type="ARBA" id="ARBA00004953"/>
    </source>
</evidence>
<dbReference type="UniPathway" id="UPA00148"/>
<evidence type="ECO:0000256" key="5">
    <source>
        <dbReference type="ARBA" id="ARBA00022691"/>
    </source>
</evidence>
<name>A0A2W1JUI0_9CYAN</name>
<dbReference type="RefSeq" id="WP_110987195.1">
    <property type="nucleotide sequence ID" value="NZ_CAWNWM010000011.1"/>
</dbReference>
<evidence type="ECO:0000259" key="9">
    <source>
        <dbReference type="Pfam" id="PF11761"/>
    </source>
</evidence>
<organism evidence="10 11">
    <name type="scientific">Acaryochloris thomasi RCC1774</name>
    <dbReference type="NCBI Taxonomy" id="1764569"/>
    <lineage>
        <taxon>Bacteria</taxon>
        <taxon>Bacillati</taxon>
        <taxon>Cyanobacteriota</taxon>
        <taxon>Cyanophyceae</taxon>
        <taxon>Acaryochloridales</taxon>
        <taxon>Acaryochloridaceae</taxon>
        <taxon>Acaryochloris</taxon>
        <taxon>Acaryochloris thomasi</taxon>
    </lineage>
</organism>
<feature type="domain" description="CobE/GbiG C-terminal" evidence="7">
    <location>
        <begin position="228"/>
        <end position="365"/>
    </location>
</feature>
<dbReference type="GO" id="GO:0032259">
    <property type="term" value="P:methylation"/>
    <property type="evidence" value="ECO:0007669"/>
    <property type="project" value="UniProtKB-KW"/>
</dbReference>
<keyword evidence="4 10" id="KW-0808">Transferase</keyword>
<evidence type="ECO:0000259" key="7">
    <source>
        <dbReference type="Pfam" id="PF01890"/>
    </source>
</evidence>
<dbReference type="InterPro" id="IPR014776">
    <property type="entry name" value="4pyrrole_Mease_sub2"/>
</dbReference>
<dbReference type="SUPFAM" id="SSF159664">
    <property type="entry name" value="CobE/GbiG C-terminal domain-like"/>
    <property type="match status" value="1"/>
</dbReference>
<dbReference type="InterPro" id="IPR002750">
    <property type="entry name" value="CobE/GbiG_C"/>
</dbReference>
<dbReference type="CDD" id="cd11646">
    <property type="entry name" value="Precorrin_3B_C17_MT"/>
    <property type="match status" value="1"/>
</dbReference>
<keyword evidence="2" id="KW-0169">Cobalamin biosynthesis</keyword>
<dbReference type="GO" id="GO:0008168">
    <property type="term" value="F:methyltransferase activity"/>
    <property type="evidence" value="ECO:0007669"/>
    <property type="project" value="UniProtKB-KW"/>
</dbReference>
<dbReference type="InterPro" id="IPR021745">
    <property type="entry name" value="CbiG_mid"/>
</dbReference>
<evidence type="ECO:0000313" key="11">
    <source>
        <dbReference type="Proteomes" id="UP000248857"/>
    </source>
</evidence>
<dbReference type="SUPFAM" id="SSF159672">
    <property type="entry name" value="CbiG N-terminal domain-like"/>
    <property type="match status" value="1"/>
</dbReference>
<evidence type="ECO:0000256" key="2">
    <source>
        <dbReference type="ARBA" id="ARBA00022573"/>
    </source>
</evidence>
<feature type="domain" description="Cobalamin biosynthesis central region" evidence="9">
    <location>
        <begin position="143"/>
        <end position="225"/>
    </location>
</feature>
<dbReference type="Pfam" id="PF11761">
    <property type="entry name" value="CbiG_mid"/>
    <property type="match status" value="1"/>
</dbReference>
<evidence type="ECO:0000313" key="10">
    <source>
        <dbReference type="EMBL" id="PZD72207.1"/>
    </source>
</evidence>
<dbReference type="Pfam" id="PF01890">
    <property type="entry name" value="CbiG_C"/>
    <property type="match status" value="1"/>
</dbReference>
<dbReference type="InterPro" id="IPR014777">
    <property type="entry name" value="4pyrrole_Mease_sub1"/>
</dbReference>
<dbReference type="NCBIfam" id="TIGR01466">
    <property type="entry name" value="cobJ_cbiH"/>
    <property type="match status" value="1"/>
</dbReference>
<dbReference type="PANTHER" id="PTHR47036">
    <property type="entry name" value="COBALT-FACTOR III C(17)-METHYLTRANSFERASE-RELATED"/>
    <property type="match status" value="1"/>
</dbReference>
<dbReference type="Pfam" id="PF00590">
    <property type="entry name" value="TP_methylase"/>
    <property type="match status" value="1"/>
</dbReference>
<dbReference type="EMBL" id="PQWO01000011">
    <property type="protein sequence ID" value="PZD72207.1"/>
    <property type="molecule type" value="Genomic_DNA"/>
</dbReference>
<keyword evidence="11" id="KW-1185">Reference proteome</keyword>
<dbReference type="AlphaFoldDB" id="A0A2W1JUI0"/>
<dbReference type="GO" id="GO:0009236">
    <property type="term" value="P:cobalamin biosynthetic process"/>
    <property type="evidence" value="ECO:0007669"/>
    <property type="project" value="UniProtKB-UniPathway"/>
</dbReference>
<comment type="caution">
    <text evidence="10">The sequence shown here is derived from an EMBL/GenBank/DDBJ whole genome shotgun (WGS) entry which is preliminary data.</text>
</comment>
<dbReference type="Gene3D" id="3.40.50.11220">
    <property type="match status" value="1"/>
</dbReference>
<feature type="domain" description="Tetrapyrrole methylase" evidence="6">
    <location>
        <begin position="377"/>
        <end position="588"/>
    </location>
</feature>
<dbReference type="InterPro" id="IPR006363">
    <property type="entry name" value="Cbl_synth_CobJ/CibH_dom"/>
</dbReference>
<dbReference type="Gene3D" id="3.40.1010.10">
    <property type="entry name" value="Cobalt-precorrin-4 Transmethylase, Domain 1"/>
    <property type="match status" value="1"/>
</dbReference>
<proteinExistence type="predicted"/>
<dbReference type="OrthoDB" id="9772960at2"/>
<gene>
    <name evidence="10" type="ORF">C1752_03793</name>
</gene>
<dbReference type="Gene3D" id="3.30.950.10">
    <property type="entry name" value="Methyltransferase, Cobalt-precorrin-4 Transmethylase, Domain 2"/>
    <property type="match status" value="1"/>
</dbReference>
<evidence type="ECO:0000256" key="4">
    <source>
        <dbReference type="ARBA" id="ARBA00022679"/>
    </source>
</evidence>
<dbReference type="Pfam" id="PF11760">
    <property type="entry name" value="CbiG_N"/>
    <property type="match status" value="1"/>
</dbReference>
<evidence type="ECO:0000259" key="6">
    <source>
        <dbReference type="Pfam" id="PF00590"/>
    </source>
</evidence>
<dbReference type="PANTHER" id="PTHR47036:SF1">
    <property type="entry name" value="COBALT-FACTOR III C(17)-METHYLTRANSFERASE-RELATED"/>
    <property type="match status" value="1"/>
</dbReference>
<dbReference type="InterPro" id="IPR000878">
    <property type="entry name" value="4pyrrol_Mease"/>
</dbReference>
<dbReference type="Gene3D" id="3.30.420.180">
    <property type="entry name" value="CobE/GbiG C-terminal domain"/>
    <property type="match status" value="1"/>
</dbReference>
<keyword evidence="5" id="KW-0949">S-adenosyl-L-methionine</keyword>
<dbReference type="InterPro" id="IPR038029">
    <property type="entry name" value="GbiG_N_sf"/>
</dbReference>